<comment type="caution">
    <text evidence="2">The sequence shown here is derived from an EMBL/GenBank/DDBJ whole genome shotgun (WGS) entry which is preliminary data.</text>
</comment>
<reference evidence="2" key="2">
    <citation type="journal article" date="2021" name="PeerJ">
        <title>Extensive microbial diversity within the chicken gut microbiome revealed by metagenomics and culture.</title>
        <authorList>
            <person name="Gilroy R."/>
            <person name="Ravi A."/>
            <person name="Getino M."/>
            <person name="Pursley I."/>
            <person name="Horton D.L."/>
            <person name="Alikhan N.F."/>
            <person name="Baker D."/>
            <person name="Gharbi K."/>
            <person name="Hall N."/>
            <person name="Watson M."/>
            <person name="Adriaenssens E.M."/>
            <person name="Foster-Nyarko E."/>
            <person name="Jarju S."/>
            <person name="Secka A."/>
            <person name="Antonio M."/>
            <person name="Oren A."/>
            <person name="Chaudhuri R.R."/>
            <person name="La Ragione R."/>
            <person name="Hildebrand F."/>
            <person name="Pallen M.J."/>
        </authorList>
    </citation>
    <scope>NUCLEOTIDE SEQUENCE</scope>
    <source>
        <strain evidence="2">CHK181-108</strain>
    </source>
</reference>
<sequence length="536" mass="57725">MKKIINLVTAVAIAVSSALVTVPAMAADTYSEEWGFENTVFDGNNGDGLYRWPTNDNEAGIVGDGGVNGSKGFKLATTNYSQLYKQGLDLTEGVYEFGASVRLTKSTPHARFRFGSGDKADKDNTAFTIAEINNGSINLNGNQQCAENKIAKTIKADTWYTLDAIVDLDSKYCLVTVTDDTGSVYAKNRYTITNNEIGWFGFNISDPKDDNGDVYVDDMYIKSFNGSSIVLVDDDFSSYTQETGELPYFGGGYPEKNTYERAKGDMVEKGALELTGGHAVRYMPTMLSSGYTWLTPDAPFADSGKLKIEFNMNVASADNGQITVDIKNKKRVEDITPLFADKSALVDGSSGTPFANVNYSTDQDMAVEIIYNTADGSYTTTLKNADGTSETLTGKETLPENDTSVSAVWINCIHGTVTIDDLKITHIINEEPAEPEVITGEQAKIAQVAGKTLPEGMTVEDGQLTLGDETISAWTITAAADKFKTGDTIKATLTTGKTSSSKLGIIPTVDGGDITFYVLINKAADSVESVEFIPAQ</sequence>
<name>A0A9D1KNW9_9FIRM</name>
<accession>A0A9D1KNW9</accession>
<dbReference type="Proteomes" id="UP000824165">
    <property type="component" value="Unassembled WGS sequence"/>
</dbReference>
<evidence type="ECO:0000313" key="2">
    <source>
        <dbReference type="EMBL" id="HIT84269.1"/>
    </source>
</evidence>
<dbReference type="EMBL" id="DVLU01000001">
    <property type="protein sequence ID" value="HIT84269.1"/>
    <property type="molecule type" value="Genomic_DNA"/>
</dbReference>
<organism evidence="2 3">
    <name type="scientific">Candidatus Ornithomonoglobus intestinigallinarum</name>
    <dbReference type="NCBI Taxonomy" id="2840894"/>
    <lineage>
        <taxon>Bacteria</taxon>
        <taxon>Bacillati</taxon>
        <taxon>Bacillota</taxon>
        <taxon>Clostridia</taxon>
        <taxon>Candidatus Ornithomonoglobus</taxon>
    </lineage>
</organism>
<gene>
    <name evidence="2" type="ORF">IAA60_00015</name>
</gene>
<feature type="signal peptide" evidence="1">
    <location>
        <begin position="1"/>
        <end position="26"/>
    </location>
</feature>
<evidence type="ECO:0000256" key="1">
    <source>
        <dbReference type="SAM" id="SignalP"/>
    </source>
</evidence>
<feature type="chain" id="PRO_5039103639" evidence="1">
    <location>
        <begin position="27"/>
        <end position="536"/>
    </location>
</feature>
<keyword evidence="1" id="KW-0732">Signal</keyword>
<proteinExistence type="predicted"/>
<evidence type="ECO:0000313" key="3">
    <source>
        <dbReference type="Proteomes" id="UP000824165"/>
    </source>
</evidence>
<reference evidence="2" key="1">
    <citation type="submission" date="2020-10" db="EMBL/GenBank/DDBJ databases">
        <authorList>
            <person name="Gilroy R."/>
        </authorList>
    </citation>
    <scope>NUCLEOTIDE SEQUENCE</scope>
    <source>
        <strain evidence="2">CHK181-108</strain>
    </source>
</reference>
<protein>
    <submittedName>
        <fullName evidence="2">Uncharacterized protein</fullName>
    </submittedName>
</protein>
<dbReference type="AlphaFoldDB" id="A0A9D1KNW9"/>